<dbReference type="Gene3D" id="1.10.8.20">
    <property type="entry name" value="N-terminal domain of phosphatidylinositol transfer protein sec14p"/>
    <property type="match status" value="4"/>
</dbReference>
<dbReference type="SUPFAM" id="SSF46938">
    <property type="entry name" value="CRAL/TRIO N-terminal domain"/>
    <property type="match status" value="4"/>
</dbReference>
<dbReference type="Proteomes" id="UP000069272">
    <property type="component" value="Chromosome 3L"/>
</dbReference>
<feature type="domain" description="CRAL-TRIO" evidence="1">
    <location>
        <begin position="1107"/>
        <end position="1248"/>
    </location>
</feature>
<evidence type="ECO:0000313" key="2">
    <source>
        <dbReference type="EnsemblMetazoa" id="AALB005346-PA"/>
    </source>
</evidence>
<dbReference type="PROSITE" id="PS50191">
    <property type="entry name" value="CRAL_TRIO"/>
    <property type="match status" value="5"/>
</dbReference>
<dbReference type="InterPro" id="IPR036273">
    <property type="entry name" value="CRAL/TRIO_N_dom_sf"/>
</dbReference>
<dbReference type="VEuPathDB" id="VectorBase:AALB20_029978"/>
<dbReference type="VEuPathDB" id="VectorBase:AALB20_033975"/>
<dbReference type="InterPro" id="IPR036865">
    <property type="entry name" value="CRAL-TRIO_dom_sf"/>
</dbReference>
<dbReference type="VEuPathDB" id="VectorBase:AALB005346"/>
<dbReference type="Pfam" id="PF00650">
    <property type="entry name" value="CRAL_TRIO"/>
    <property type="match status" value="5"/>
</dbReference>
<feature type="domain" description="CRAL-TRIO" evidence="1">
    <location>
        <begin position="357"/>
        <end position="520"/>
    </location>
</feature>
<name>A0A182FFQ4_ANOAL</name>
<dbReference type="PRINTS" id="PR00180">
    <property type="entry name" value="CRETINALDHBP"/>
</dbReference>
<feature type="domain" description="CRAL-TRIO" evidence="1">
    <location>
        <begin position="1429"/>
        <end position="1589"/>
    </location>
</feature>
<reference evidence="2" key="2">
    <citation type="submission" date="2022-08" db="UniProtKB">
        <authorList>
            <consortium name="EnsemblMetazoa"/>
        </authorList>
    </citation>
    <scope>IDENTIFICATION</scope>
    <source>
        <strain evidence="2">STECLA/ALBI9_A</strain>
    </source>
</reference>
<feature type="domain" description="CRAL-TRIO" evidence="1">
    <location>
        <begin position="690"/>
        <end position="850"/>
    </location>
</feature>
<dbReference type="PANTHER" id="PTHR10174">
    <property type="entry name" value="ALPHA-TOCOPHEROL TRANSFER PROTEIN-RELATED"/>
    <property type="match status" value="1"/>
</dbReference>
<dbReference type="SMART" id="SM00516">
    <property type="entry name" value="SEC14"/>
    <property type="match status" value="4"/>
</dbReference>
<dbReference type="VEuPathDB" id="VectorBase:AALB20_026079"/>
<proteinExistence type="predicted"/>
<accession>A0A182FFQ4</accession>
<dbReference type="GO" id="GO:0016020">
    <property type="term" value="C:membrane"/>
    <property type="evidence" value="ECO:0007669"/>
    <property type="project" value="TreeGrafter"/>
</dbReference>
<dbReference type="InterPro" id="IPR011074">
    <property type="entry name" value="CRAL/TRIO_N_dom"/>
</dbReference>
<sequence length="1640" mass="190321">MACEALERYLAMRETFPTWFKNLDSNDPAMQEMLTDGLFTKLGQDKEGRMVILFTVKHLNVEKFDALAQGRFVALLIESLLEWEEVQIAGFRVMLNFSDTYMKQYGVWGVSDMKIFMDAINRSYPIRFREIHGAKLPKFAVTVINLLLTFASPKLKERIICHNTVLEMKSKFDLSLLPQELGGELDAADADRKFLKHLETRRSAILGLDEMDIDTAHFSSLWSQSNIVENEVDGGVAGSFPFASNRYYIMSTTEVPYPLEKRPESYDKYEFTLPELYRKLAKEELREDDEIREQSLEQMREWIAKHPYIRKCRTDSSFLLRFLRFRKFSVPMACEALERYLAMRETFPQWFKNLDHKEPALRQMLEDGVSVRLGTDETGRMVVHFRFAQFDVEKFNAMQEGRFTALIIESLLEWEEMQIGGVRVVADFRGSVMKHFGIWGVTDMKIFMDAVNRSYPLRLRQVHGVKFPKFAVPILNLLLTFASSKLRERIKCHENVESMAEHFEPSLLLKECGGLADPKALEADFLKHLEARHDVLLALDEMDIDTKHYSSLWASSSSEDHEVDAGVAGSFRNSTTEDVNMSKLAAYSVDKESVMVDKYTFTLPELYREIAKEELRETDQVREVAMTQMREWIVRNKYIHKCRTDPSFLLRFLRANKFSVPMACEGLERYLAVREMYPGWFKHLDIKEPGTQILLKDGPVSVLGQDSAGRTLALVRMKLINADLVTPVQIHRYMTMMIETMLESEEIQIGGIMLLIDYTGVAMKVFQDWGVTDLKIVMEGWSRSYPMQYREIHGAKLPKMAIPVVEQLLSFGSPKFREIIHCYSSVAEMQKHMEPSITPKLYGGDMELDLDAINKRFWDRMVELQDVITGLDKMEVDMDHYTEVWDKLNPDMMEASMASKIAAYSVDKHPASYDKYSFTLPELYRQIAKDELREDDAVRERSLTEMRQWIVNNPHIRKCRTDAKFLLRFLRLRQFSVPMACEALERYLAMRELYPGWYKNLDCNDAAMKEIFKNGPMTYLGQDSVGRAVVLIRFSRFEDQKFRPVQDGRFMALFMETLLEIEEVQIGGCQVFIDYAGCTVDTFEKWSATELKIMMEAYNRSYPLRVGRAVVLIRFSRFEDQKFRPVQDGRFMALFMETLLEIEEVQIGGCQVFIDYAGCTVDTFEKWSATELKIMMEAYNRSYPLRYGEIHAAQLAKFGCPIVDMSVSFANPKLREKIRCYSTVAEMEKYFDPDIKPKEYGGTIDLGEMSNRLWKRIVEQRQVVVGLDRMEIDVDYYALLWEQEDPSPAEAAAGAFLRNISVCAPAGIVSWEVFRYSSMASKIAAYSVDKHPASYDNYSFTLPELYRQIAKDELREDDAVRERSLTEMRQWIVNNPHIRKCRTDAKFLLRFLRLRQFSVPMACEALERYLAMRELYPGWYKNLDCNDAAMKEIFKNGPMTYLGQDSVGRAVVLIRFSRFEDQKFRPVQDGRCAALVMEAMLEYEELQIGGYQVLIDYANSTKANYDKWSTTDLKIIMDAFSRSYPNRYGEIHAAMLPKFGVPIVNTFLSFANPKLREKINCYSTIGELEKLFETTQKPIQYGGTVDLDEMNRALWKHIEEQRDVILGLDEMEIDVDYYASLWGQDEPSSEYAGVVFKELE</sequence>
<dbReference type="VEuPathDB" id="VectorBase:AALB20_026240"/>
<dbReference type="CDD" id="cd00170">
    <property type="entry name" value="SEC14"/>
    <property type="match status" value="5"/>
</dbReference>
<evidence type="ECO:0000313" key="3">
    <source>
        <dbReference type="Proteomes" id="UP000069272"/>
    </source>
</evidence>
<dbReference type="EnsemblMetazoa" id="AALB005346-RA">
    <property type="protein sequence ID" value="AALB005346-PA"/>
    <property type="gene ID" value="AALB005346"/>
</dbReference>
<dbReference type="STRING" id="7167.A0A182FFQ4"/>
<dbReference type="PANTHER" id="PTHR10174:SF166">
    <property type="entry name" value="LD40136P"/>
    <property type="match status" value="1"/>
</dbReference>
<organism evidence="2 3">
    <name type="scientific">Anopheles albimanus</name>
    <name type="common">New world malaria mosquito</name>
    <dbReference type="NCBI Taxonomy" id="7167"/>
    <lineage>
        <taxon>Eukaryota</taxon>
        <taxon>Metazoa</taxon>
        <taxon>Ecdysozoa</taxon>
        <taxon>Arthropoda</taxon>
        <taxon>Hexapoda</taxon>
        <taxon>Insecta</taxon>
        <taxon>Pterygota</taxon>
        <taxon>Neoptera</taxon>
        <taxon>Endopterygota</taxon>
        <taxon>Diptera</taxon>
        <taxon>Nematocera</taxon>
        <taxon>Culicoidea</taxon>
        <taxon>Culicidae</taxon>
        <taxon>Anophelinae</taxon>
        <taxon>Anopheles</taxon>
    </lineage>
</organism>
<keyword evidence="3" id="KW-1185">Reference proteome</keyword>
<dbReference type="SUPFAM" id="SSF52087">
    <property type="entry name" value="CRAL/TRIO domain"/>
    <property type="match status" value="6"/>
</dbReference>
<dbReference type="InterPro" id="IPR001251">
    <property type="entry name" value="CRAL-TRIO_dom"/>
</dbReference>
<protein>
    <recommendedName>
        <fullName evidence="1">CRAL-TRIO domain-containing protein</fullName>
    </recommendedName>
</protein>
<dbReference type="GO" id="GO:1902936">
    <property type="term" value="F:phosphatidylinositol bisphosphate binding"/>
    <property type="evidence" value="ECO:0007669"/>
    <property type="project" value="TreeGrafter"/>
</dbReference>
<feature type="domain" description="CRAL-TRIO" evidence="1">
    <location>
        <begin position="26"/>
        <end position="189"/>
    </location>
</feature>
<dbReference type="VEuPathDB" id="VectorBase:AALB20_027345"/>
<reference evidence="2 3" key="1">
    <citation type="journal article" date="2017" name="G3 (Bethesda)">
        <title>The Physical Genome Mapping of Anopheles albimanus Corrected Scaffold Misassemblies and Identified Interarm Rearrangements in Genus Anopheles.</title>
        <authorList>
            <person name="Artemov G.N."/>
            <person name="Peery A.N."/>
            <person name="Jiang X."/>
            <person name="Tu Z."/>
            <person name="Stegniy V.N."/>
            <person name="Sharakhova M.V."/>
            <person name="Sharakhov I.V."/>
        </authorList>
    </citation>
    <scope>NUCLEOTIDE SEQUENCE [LARGE SCALE GENOMIC DNA]</scope>
    <source>
        <strain evidence="2 3">ALBI9_A</strain>
    </source>
</reference>
<dbReference type="Gene3D" id="3.40.525.10">
    <property type="entry name" value="CRAL-TRIO lipid binding domain"/>
    <property type="match status" value="6"/>
</dbReference>
<evidence type="ECO:0000259" key="1">
    <source>
        <dbReference type="PROSITE" id="PS50191"/>
    </source>
</evidence>
<dbReference type="VEuPathDB" id="VectorBase:AALB20_029457"/>
<dbReference type="SMART" id="SM01100">
    <property type="entry name" value="CRAL_TRIO_N"/>
    <property type="match status" value="4"/>
</dbReference>